<name>A0A0A9Y4F5_LYGHE</name>
<feature type="non-terminal residue" evidence="12">
    <location>
        <position position="1"/>
    </location>
</feature>
<keyword evidence="9" id="KW-0966">Cell projection</keyword>
<keyword evidence="8 11" id="KW-0472">Membrane</keyword>
<evidence type="ECO:0000256" key="4">
    <source>
        <dbReference type="ARBA" id="ARBA00022692"/>
    </source>
</evidence>
<evidence type="ECO:0000256" key="1">
    <source>
        <dbReference type="ARBA" id="ARBA00004138"/>
    </source>
</evidence>
<evidence type="ECO:0000256" key="6">
    <source>
        <dbReference type="ARBA" id="ARBA00022989"/>
    </source>
</evidence>
<reference evidence="12" key="2">
    <citation type="submission" date="2014-07" db="EMBL/GenBank/DDBJ databases">
        <authorList>
            <person name="Hull J."/>
        </authorList>
    </citation>
    <scope>NUCLEOTIDE SEQUENCE</scope>
</reference>
<dbReference type="PANTHER" id="PTHR28388:SF1">
    <property type="entry name" value="TRANSMEMBRANE PROTEIN 237"/>
    <property type="match status" value="1"/>
</dbReference>
<dbReference type="EMBL" id="GBHO01015667">
    <property type="protein sequence ID" value="JAG27937.1"/>
    <property type="molecule type" value="Transcribed_RNA"/>
</dbReference>
<dbReference type="InterPro" id="IPR029409">
    <property type="entry name" value="TMEM237"/>
</dbReference>
<dbReference type="PANTHER" id="PTHR28388">
    <property type="entry name" value="TRANSMEMBRANE PROTEIN 237"/>
    <property type="match status" value="1"/>
</dbReference>
<dbReference type="Pfam" id="PF15383">
    <property type="entry name" value="TMEM237"/>
    <property type="match status" value="1"/>
</dbReference>
<evidence type="ECO:0000256" key="10">
    <source>
        <dbReference type="ARBA" id="ARBA00025631"/>
    </source>
</evidence>
<comment type="function">
    <text evidence="10">Component of the transition zone in primary cilia. Required for ciliogenesis.</text>
</comment>
<organism evidence="12">
    <name type="scientific">Lygus hesperus</name>
    <name type="common">Western plant bug</name>
    <dbReference type="NCBI Taxonomy" id="30085"/>
    <lineage>
        <taxon>Eukaryota</taxon>
        <taxon>Metazoa</taxon>
        <taxon>Ecdysozoa</taxon>
        <taxon>Arthropoda</taxon>
        <taxon>Hexapoda</taxon>
        <taxon>Insecta</taxon>
        <taxon>Pterygota</taxon>
        <taxon>Neoptera</taxon>
        <taxon>Paraneoptera</taxon>
        <taxon>Hemiptera</taxon>
        <taxon>Heteroptera</taxon>
        <taxon>Panheteroptera</taxon>
        <taxon>Cimicomorpha</taxon>
        <taxon>Miridae</taxon>
        <taxon>Mirini</taxon>
        <taxon>Lygus</taxon>
    </lineage>
</organism>
<keyword evidence="5" id="KW-0970">Cilium biogenesis/degradation</keyword>
<dbReference type="GO" id="GO:0060271">
    <property type="term" value="P:cilium assembly"/>
    <property type="evidence" value="ECO:0007669"/>
    <property type="project" value="TreeGrafter"/>
</dbReference>
<reference evidence="12" key="1">
    <citation type="journal article" date="2014" name="PLoS ONE">
        <title>Transcriptome-Based Identification of ABC Transporters in the Western Tarnished Plant Bug Lygus hesperus.</title>
        <authorList>
            <person name="Hull J.J."/>
            <person name="Chaney K."/>
            <person name="Geib S.M."/>
            <person name="Fabrick J.A."/>
            <person name="Brent C.S."/>
            <person name="Walsh D."/>
            <person name="Lavine L.C."/>
        </authorList>
    </citation>
    <scope>NUCLEOTIDE SEQUENCE</scope>
</reference>
<dbReference type="AlphaFoldDB" id="A0A0A9Y4F5"/>
<comment type="subcellular location">
    <subcellularLocation>
        <location evidence="1">Cell projection</location>
        <location evidence="1">Cilium</location>
    </subcellularLocation>
    <subcellularLocation>
        <location evidence="2">Membrane</location>
        <topology evidence="2">Multi-pass membrane protein</topology>
    </subcellularLocation>
</comment>
<keyword evidence="7" id="KW-0969">Cilium</keyword>
<dbReference type="GO" id="GO:0035869">
    <property type="term" value="C:ciliary transition zone"/>
    <property type="evidence" value="ECO:0007669"/>
    <property type="project" value="TreeGrafter"/>
</dbReference>
<evidence type="ECO:0000256" key="3">
    <source>
        <dbReference type="ARBA" id="ARBA00008783"/>
    </source>
</evidence>
<feature type="transmembrane region" description="Helical" evidence="11">
    <location>
        <begin position="100"/>
        <end position="126"/>
    </location>
</feature>
<evidence type="ECO:0000256" key="7">
    <source>
        <dbReference type="ARBA" id="ARBA00023069"/>
    </source>
</evidence>
<evidence type="ECO:0000313" key="12">
    <source>
        <dbReference type="EMBL" id="JAG27937.1"/>
    </source>
</evidence>
<feature type="transmembrane region" description="Helical" evidence="11">
    <location>
        <begin position="62"/>
        <end position="88"/>
    </location>
</feature>
<proteinExistence type="inferred from homology"/>
<sequence length="264" mass="30518">DDDTTPYLVSHNVYIEHNGRFTKAPKHLLRLGDYSTRVCYLEDIGGPEFNTPLDLAIFVQKIFSYIAKVAVGMLAGVALIELSILMVLMPSVDQDLTRFFVVYSRIASCFILFSTILTIIIVIALFDWMDLAHMNLQHVWDTYMHRSVWLVLLPFFIAFVLRLFNGDIDDQIYLHGNERTNFRIPAAEDPDKDKHLEFRELLYKWKMRLVGSNACIIIGWCLLVITRNDDLFLLHLESMKKYEVNEGRKAVEVTNPYLYGCGTP</sequence>
<keyword evidence="4 11" id="KW-0812">Transmembrane</keyword>
<evidence type="ECO:0000256" key="2">
    <source>
        <dbReference type="ARBA" id="ARBA00004141"/>
    </source>
</evidence>
<feature type="transmembrane region" description="Helical" evidence="11">
    <location>
        <begin position="209"/>
        <end position="226"/>
    </location>
</feature>
<accession>A0A0A9Y4F5</accession>
<evidence type="ECO:0000256" key="8">
    <source>
        <dbReference type="ARBA" id="ARBA00023136"/>
    </source>
</evidence>
<keyword evidence="6 11" id="KW-1133">Transmembrane helix</keyword>
<protein>
    <submittedName>
        <fullName evidence="12">Uncharacterized protein</fullName>
    </submittedName>
</protein>
<evidence type="ECO:0000256" key="11">
    <source>
        <dbReference type="SAM" id="Phobius"/>
    </source>
</evidence>
<dbReference type="GO" id="GO:0016020">
    <property type="term" value="C:membrane"/>
    <property type="evidence" value="ECO:0007669"/>
    <property type="project" value="UniProtKB-SubCell"/>
</dbReference>
<gene>
    <name evidence="12" type="ORF">CM83_7470</name>
</gene>
<evidence type="ECO:0000256" key="5">
    <source>
        <dbReference type="ARBA" id="ARBA00022794"/>
    </source>
</evidence>
<evidence type="ECO:0000256" key="9">
    <source>
        <dbReference type="ARBA" id="ARBA00023273"/>
    </source>
</evidence>
<feature type="transmembrane region" description="Helical" evidence="11">
    <location>
        <begin position="146"/>
        <end position="164"/>
    </location>
</feature>
<comment type="similarity">
    <text evidence="3">Belongs to the TMEM237 family.</text>
</comment>